<proteinExistence type="predicted"/>
<dbReference type="Pfam" id="PF17918">
    <property type="entry name" value="TetR_C_15"/>
    <property type="match status" value="1"/>
</dbReference>
<feature type="DNA-binding region" description="H-T-H motif" evidence="4">
    <location>
        <begin position="51"/>
        <end position="70"/>
    </location>
</feature>
<dbReference type="InterPro" id="IPR050109">
    <property type="entry name" value="HTH-type_TetR-like_transc_reg"/>
</dbReference>
<evidence type="ECO:0000256" key="2">
    <source>
        <dbReference type="ARBA" id="ARBA00023125"/>
    </source>
</evidence>
<keyword evidence="1" id="KW-0805">Transcription regulation</keyword>
<evidence type="ECO:0000259" key="5">
    <source>
        <dbReference type="PROSITE" id="PS50977"/>
    </source>
</evidence>
<dbReference type="PRINTS" id="PR00455">
    <property type="entry name" value="HTHTETR"/>
</dbReference>
<dbReference type="PROSITE" id="PS50977">
    <property type="entry name" value="HTH_TETR_2"/>
    <property type="match status" value="1"/>
</dbReference>
<dbReference type="Pfam" id="PF00440">
    <property type="entry name" value="TetR_N"/>
    <property type="match status" value="1"/>
</dbReference>
<protein>
    <submittedName>
        <fullName evidence="6">TetR family transcriptional regulator</fullName>
    </submittedName>
</protein>
<evidence type="ECO:0000256" key="3">
    <source>
        <dbReference type="ARBA" id="ARBA00023163"/>
    </source>
</evidence>
<organism evidence="6 7">
    <name type="scientific">Nocardia caishijiensis</name>
    <dbReference type="NCBI Taxonomy" id="184756"/>
    <lineage>
        <taxon>Bacteria</taxon>
        <taxon>Bacillati</taxon>
        <taxon>Actinomycetota</taxon>
        <taxon>Actinomycetes</taxon>
        <taxon>Mycobacteriales</taxon>
        <taxon>Nocardiaceae</taxon>
        <taxon>Nocardia</taxon>
    </lineage>
</organism>
<accession>A0ABQ6YSI0</accession>
<dbReference type="EMBL" id="VMSD01000002">
    <property type="protein sequence ID" value="KAF0848464.1"/>
    <property type="molecule type" value="Genomic_DNA"/>
</dbReference>
<keyword evidence="3" id="KW-0804">Transcription</keyword>
<dbReference type="RefSeq" id="WP_084458353.1">
    <property type="nucleotide sequence ID" value="NZ_VMSD01000002.1"/>
</dbReference>
<evidence type="ECO:0000313" key="6">
    <source>
        <dbReference type="EMBL" id="KAF0848464.1"/>
    </source>
</evidence>
<reference evidence="6 7" key="1">
    <citation type="submission" date="2019-07" db="EMBL/GenBank/DDBJ databases">
        <title>Genomic Encyclopedia of Type Strains, Phase IV (KMG-IV): sequencing the most valuable type-strain genomes for metagenomic binning, comparative biology and taxonomic classification.</title>
        <authorList>
            <person name="Goeker M."/>
        </authorList>
    </citation>
    <scope>NUCLEOTIDE SEQUENCE [LARGE SCALE GENOMIC DNA]</scope>
    <source>
        <strain evidence="6 7">DSM 44831</strain>
    </source>
</reference>
<keyword evidence="7" id="KW-1185">Reference proteome</keyword>
<keyword evidence="2 4" id="KW-0238">DNA-binding</keyword>
<dbReference type="InterPro" id="IPR009057">
    <property type="entry name" value="Homeodomain-like_sf"/>
</dbReference>
<evidence type="ECO:0000313" key="7">
    <source>
        <dbReference type="Proteomes" id="UP000798951"/>
    </source>
</evidence>
<dbReference type="PANTHER" id="PTHR30055:SF234">
    <property type="entry name" value="HTH-TYPE TRANSCRIPTIONAL REGULATOR BETI"/>
    <property type="match status" value="1"/>
</dbReference>
<dbReference type="SUPFAM" id="SSF46689">
    <property type="entry name" value="Homeodomain-like"/>
    <property type="match status" value="1"/>
</dbReference>
<feature type="domain" description="HTH tetR-type" evidence="5">
    <location>
        <begin position="29"/>
        <end position="88"/>
    </location>
</feature>
<dbReference type="PANTHER" id="PTHR30055">
    <property type="entry name" value="HTH-TYPE TRANSCRIPTIONAL REGULATOR RUTR"/>
    <property type="match status" value="1"/>
</dbReference>
<evidence type="ECO:0000256" key="1">
    <source>
        <dbReference type="ARBA" id="ARBA00023015"/>
    </source>
</evidence>
<evidence type="ECO:0000256" key="4">
    <source>
        <dbReference type="PROSITE-ProRule" id="PRU00335"/>
    </source>
</evidence>
<dbReference type="Proteomes" id="UP000798951">
    <property type="component" value="Unassembled WGS sequence"/>
</dbReference>
<sequence>MEQGRGTHLQLVLTVDDRPRKLPRQRRARETVETLLEAAAQVFSREGAAATTNRIAERAGVSIGTLYQYFPNKAAMLRALAEHHLVAAGTELGEVFARLRAEEPSFDETLRVLVTAVADLHRDRPALHALMHRVAPRLPADWEAVRAFEDHVVAEVEFHLRRCERGGPDPQLTARTLVHAVDTQVHRVMTRHTIDADALLVLARQLLPPPDGRTDLA</sequence>
<comment type="caution">
    <text evidence="6">The sequence shown here is derived from an EMBL/GenBank/DDBJ whole genome shotgun (WGS) entry which is preliminary data.</text>
</comment>
<gene>
    <name evidence="6" type="ORF">FNL39_102614</name>
</gene>
<name>A0ABQ6YSI0_9NOCA</name>
<dbReference type="InterPro" id="IPR041669">
    <property type="entry name" value="TetR_C_15"/>
</dbReference>
<dbReference type="Gene3D" id="1.10.357.10">
    <property type="entry name" value="Tetracycline Repressor, domain 2"/>
    <property type="match status" value="1"/>
</dbReference>
<dbReference type="InterPro" id="IPR001647">
    <property type="entry name" value="HTH_TetR"/>
</dbReference>